<dbReference type="EMBL" id="PYAW01000006">
    <property type="protein sequence ID" value="PSL44153.1"/>
    <property type="molecule type" value="Genomic_DNA"/>
</dbReference>
<dbReference type="Gene3D" id="1.10.443.10">
    <property type="entry name" value="Intergrase catalytic core"/>
    <property type="match status" value="1"/>
</dbReference>
<dbReference type="GO" id="GO:0003677">
    <property type="term" value="F:DNA binding"/>
    <property type="evidence" value="ECO:0007669"/>
    <property type="project" value="InterPro"/>
</dbReference>
<name>A0A2P8HD40_CHINA</name>
<keyword evidence="1" id="KW-0233">DNA recombination</keyword>
<dbReference type="RefSeq" id="WP_106530450.1">
    <property type="nucleotide sequence ID" value="NZ_PYAW01000006.1"/>
</dbReference>
<accession>A0A2P8HD40</accession>
<dbReference type="OrthoDB" id="892893at2"/>
<evidence type="ECO:0008006" key="4">
    <source>
        <dbReference type="Google" id="ProtNLM"/>
    </source>
</evidence>
<evidence type="ECO:0000256" key="1">
    <source>
        <dbReference type="ARBA" id="ARBA00023172"/>
    </source>
</evidence>
<gene>
    <name evidence="2" type="ORF">CLV51_10618</name>
</gene>
<dbReference type="Proteomes" id="UP000240971">
    <property type="component" value="Unassembled WGS sequence"/>
</dbReference>
<evidence type="ECO:0000313" key="3">
    <source>
        <dbReference type="Proteomes" id="UP000240971"/>
    </source>
</evidence>
<proteinExistence type="predicted"/>
<keyword evidence="3" id="KW-1185">Reference proteome</keyword>
<comment type="caution">
    <text evidence="2">The sequence shown here is derived from an EMBL/GenBank/DDBJ whole genome shotgun (WGS) entry which is preliminary data.</text>
</comment>
<dbReference type="GO" id="GO:0015074">
    <property type="term" value="P:DNA integration"/>
    <property type="evidence" value="ECO:0007669"/>
    <property type="project" value="InterPro"/>
</dbReference>
<sequence>MFDLGRDMYLFAFYSQGMRFANVATTKREAIDEAYLDYRMNKGRDLRSIKIHPKLARIIDKDWNSGGPYLFPLLKKECTDDKALYYAIDEANYNINF</sequence>
<evidence type="ECO:0000313" key="2">
    <source>
        <dbReference type="EMBL" id="PSL44153.1"/>
    </source>
</evidence>
<reference evidence="2 3" key="1">
    <citation type="submission" date="2018-03" db="EMBL/GenBank/DDBJ databases">
        <title>Genomic Encyclopedia of Archaeal and Bacterial Type Strains, Phase II (KMG-II): from individual species to whole genera.</title>
        <authorList>
            <person name="Goeker M."/>
        </authorList>
    </citation>
    <scope>NUCLEOTIDE SEQUENCE [LARGE SCALE GENOMIC DNA]</scope>
    <source>
        <strain evidence="2 3">DSM 24859</strain>
    </source>
</reference>
<dbReference type="SUPFAM" id="SSF56349">
    <property type="entry name" value="DNA breaking-rejoining enzymes"/>
    <property type="match status" value="1"/>
</dbReference>
<dbReference type="AlphaFoldDB" id="A0A2P8HD40"/>
<dbReference type="GO" id="GO:0006310">
    <property type="term" value="P:DNA recombination"/>
    <property type="evidence" value="ECO:0007669"/>
    <property type="project" value="UniProtKB-KW"/>
</dbReference>
<protein>
    <recommendedName>
        <fullName evidence="4">Integrase-like protein</fullName>
    </recommendedName>
</protein>
<dbReference type="InterPro" id="IPR011010">
    <property type="entry name" value="DNA_brk_join_enz"/>
</dbReference>
<dbReference type="InterPro" id="IPR013762">
    <property type="entry name" value="Integrase-like_cat_sf"/>
</dbReference>
<organism evidence="2 3">
    <name type="scientific">Chitinophaga niastensis</name>
    <dbReference type="NCBI Taxonomy" id="536980"/>
    <lineage>
        <taxon>Bacteria</taxon>
        <taxon>Pseudomonadati</taxon>
        <taxon>Bacteroidota</taxon>
        <taxon>Chitinophagia</taxon>
        <taxon>Chitinophagales</taxon>
        <taxon>Chitinophagaceae</taxon>
        <taxon>Chitinophaga</taxon>
    </lineage>
</organism>